<accession>A0AAD4KMD4</accession>
<dbReference type="PROSITE" id="PS52006">
    <property type="entry name" value="GH64"/>
    <property type="match status" value="1"/>
</dbReference>
<protein>
    <recommendedName>
        <fullName evidence="1">GH64 domain-containing protein</fullName>
    </recommendedName>
</protein>
<evidence type="ECO:0000259" key="1">
    <source>
        <dbReference type="PROSITE" id="PS52006"/>
    </source>
</evidence>
<gene>
    <name evidence="2" type="ORF">BGW36DRAFT_303921</name>
</gene>
<dbReference type="InterPro" id="IPR037398">
    <property type="entry name" value="Glyco_hydro_64_fam"/>
</dbReference>
<dbReference type="Pfam" id="PF16483">
    <property type="entry name" value="Glyco_hydro_64"/>
    <property type="match status" value="1"/>
</dbReference>
<comment type="caution">
    <text evidence="2">The sequence shown here is derived from an EMBL/GenBank/DDBJ whole genome shotgun (WGS) entry which is preliminary data.</text>
</comment>
<feature type="domain" description="GH64" evidence="1">
    <location>
        <begin position="9"/>
        <end position="362"/>
    </location>
</feature>
<dbReference type="RefSeq" id="XP_046067844.1">
    <property type="nucleotide sequence ID" value="XM_046211925.1"/>
</dbReference>
<dbReference type="InterPro" id="IPR032477">
    <property type="entry name" value="Glyco_hydro_64"/>
</dbReference>
<evidence type="ECO:0000313" key="3">
    <source>
        <dbReference type="Proteomes" id="UP001201262"/>
    </source>
</evidence>
<dbReference type="PANTHER" id="PTHR38165:SF1">
    <property type="entry name" value="GLUCANASE B"/>
    <property type="match status" value="1"/>
</dbReference>
<dbReference type="AlphaFoldDB" id="A0AAD4KMD4"/>
<dbReference type="InterPro" id="IPR037176">
    <property type="entry name" value="Osmotin/thaumatin-like_sf"/>
</dbReference>
<reference evidence="2" key="1">
    <citation type="submission" date="2021-12" db="EMBL/GenBank/DDBJ databases">
        <title>Convergent genome expansion in fungi linked to evolution of root-endophyte symbiosis.</title>
        <authorList>
            <consortium name="DOE Joint Genome Institute"/>
            <person name="Ke Y.-H."/>
            <person name="Bonito G."/>
            <person name="Liao H.-L."/>
            <person name="Looney B."/>
            <person name="Rojas-Flechas A."/>
            <person name="Nash J."/>
            <person name="Hameed K."/>
            <person name="Schadt C."/>
            <person name="Martin F."/>
            <person name="Crous P.W."/>
            <person name="Miettinen O."/>
            <person name="Magnuson J.K."/>
            <person name="Labbe J."/>
            <person name="Jacobson D."/>
            <person name="Doktycz M.J."/>
            <person name="Veneault-Fourrey C."/>
            <person name="Kuo A."/>
            <person name="Mondo S."/>
            <person name="Calhoun S."/>
            <person name="Riley R."/>
            <person name="Ohm R."/>
            <person name="LaButti K."/>
            <person name="Andreopoulos B."/>
            <person name="Pangilinan J."/>
            <person name="Nolan M."/>
            <person name="Tritt A."/>
            <person name="Clum A."/>
            <person name="Lipzen A."/>
            <person name="Daum C."/>
            <person name="Barry K."/>
            <person name="Grigoriev I.V."/>
            <person name="Vilgalys R."/>
        </authorList>
    </citation>
    <scope>NUCLEOTIDE SEQUENCE</scope>
    <source>
        <strain evidence="2">PMI_201</strain>
    </source>
</reference>
<organism evidence="2 3">
    <name type="scientific">Talaromyces proteolyticus</name>
    <dbReference type="NCBI Taxonomy" id="1131652"/>
    <lineage>
        <taxon>Eukaryota</taxon>
        <taxon>Fungi</taxon>
        <taxon>Dikarya</taxon>
        <taxon>Ascomycota</taxon>
        <taxon>Pezizomycotina</taxon>
        <taxon>Eurotiomycetes</taxon>
        <taxon>Eurotiomycetidae</taxon>
        <taxon>Eurotiales</taxon>
        <taxon>Trichocomaceae</taxon>
        <taxon>Talaromyces</taxon>
        <taxon>Talaromyces sect. Bacilispori</taxon>
    </lineage>
</organism>
<sequence>MIGIIVHASAQISLSIVNQFTEDKPTNVYVTGVDSNNNWVLLQPDGTWYHPNPQSITPVPITAGIELPVGKPGTTTTFNLPGYISSGRVWVAAGTLAFYAYENFGVVTLIQPSVIDNPATKYDFIEFSNIESDGLFVNLSYVDFVGLTLAISVKSADGSVQTAPGFGTAACKQICSQLQIVETDQPWDKLCVTDAANDIIRIFSPSTYISLDPSAFQGYYTNYVDNIWTTYNSRPLIIDTEGPAGKIQCTTAGNILNCENSSRNYAKPTAADIFSCSTGPFTIDASDNSIHLAVVPRLCAAFQRSTLSLEGGNTQPNLESTSYYTISPTNYYSKYVHSHETDGKGYAFPYDDVKESQSGLIYSKEPKELKITVTEC</sequence>
<keyword evidence="3" id="KW-1185">Reference proteome</keyword>
<evidence type="ECO:0000313" key="2">
    <source>
        <dbReference type="EMBL" id="KAH8691847.1"/>
    </source>
</evidence>
<dbReference type="Gene3D" id="2.60.110.10">
    <property type="entry name" value="Thaumatin"/>
    <property type="match status" value="1"/>
</dbReference>
<dbReference type="PANTHER" id="PTHR38165">
    <property type="match status" value="1"/>
</dbReference>
<dbReference type="GeneID" id="70242212"/>
<dbReference type="EMBL" id="JAJTJA010000011">
    <property type="protein sequence ID" value="KAH8691847.1"/>
    <property type="molecule type" value="Genomic_DNA"/>
</dbReference>
<dbReference type="Proteomes" id="UP001201262">
    <property type="component" value="Unassembled WGS sequence"/>
</dbReference>
<name>A0AAD4KMD4_9EURO</name>
<dbReference type="InterPro" id="IPR042517">
    <property type="entry name" value="Glyco_hydro_64_N_2"/>
</dbReference>
<proteinExistence type="predicted"/>
<dbReference type="Gene3D" id="3.30.920.50">
    <property type="entry name" value="Beta-1,3-glucanase, C-terminal domain"/>
    <property type="match status" value="1"/>
</dbReference>